<proteinExistence type="predicted"/>
<dbReference type="SUPFAM" id="SSF53448">
    <property type="entry name" value="Nucleotide-diphospho-sugar transferases"/>
    <property type="match status" value="1"/>
</dbReference>
<evidence type="ECO:0000313" key="2">
    <source>
        <dbReference type="EMBL" id="MFC5405483.1"/>
    </source>
</evidence>
<gene>
    <name evidence="2" type="ORF">ACFPOF_22300</name>
</gene>
<protein>
    <submittedName>
        <fullName evidence="2">Glycosyltransferase family 2 protein</fullName>
        <ecNumber evidence="2">2.4.-.-</ecNumber>
    </submittedName>
</protein>
<organism evidence="2 3">
    <name type="scientific">Cohnella soli</name>
    <dbReference type="NCBI Taxonomy" id="425005"/>
    <lineage>
        <taxon>Bacteria</taxon>
        <taxon>Bacillati</taxon>
        <taxon>Bacillota</taxon>
        <taxon>Bacilli</taxon>
        <taxon>Bacillales</taxon>
        <taxon>Paenibacillaceae</taxon>
        <taxon>Cohnella</taxon>
    </lineage>
</organism>
<name>A0ABW0HYR1_9BACL</name>
<reference evidence="3" key="1">
    <citation type="journal article" date="2019" name="Int. J. Syst. Evol. Microbiol.">
        <title>The Global Catalogue of Microorganisms (GCM) 10K type strain sequencing project: providing services to taxonomists for standard genome sequencing and annotation.</title>
        <authorList>
            <consortium name="The Broad Institute Genomics Platform"/>
            <consortium name="The Broad Institute Genome Sequencing Center for Infectious Disease"/>
            <person name="Wu L."/>
            <person name="Ma J."/>
        </authorList>
    </citation>
    <scope>NUCLEOTIDE SEQUENCE [LARGE SCALE GENOMIC DNA]</scope>
    <source>
        <strain evidence="3">CGMCC 1.18575</strain>
    </source>
</reference>
<keyword evidence="3" id="KW-1185">Reference proteome</keyword>
<dbReference type="Gene3D" id="3.90.550.10">
    <property type="entry name" value="Spore Coat Polysaccharide Biosynthesis Protein SpsA, Chain A"/>
    <property type="match status" value="1"/>
</dbReference>
<accession>A0ABW0HYR1</accession>
<dbReference type="InterPro" id="IPR029044">
    <property type="entry name" value="Nucleotide-diphossugar_trans"/>
</dbReference>
<dbReference type="PANTHER" id="PTHR43179:SF7">
    <property type="entry name" value="RHAMNOSYLTRANSFERASE WBBL"/>
    <property type="match status" value="1"/>
</dbReference>
<dbReference type="RefSeq" id="WP_378136752.1">
    <property type="nucleotide sequence ID" value="NZ_JBHSMI010000029.1"/>
</dbReference>
<dbReference type="EC" id="2.4.-.-" evidence="2"/>
<dbReference type="Pfam" id="PF00535">
    <property type="entry name" value="Glycos_transf_2"/>
    <property type="match status" value="1"/>
</dbReference>
<feature type="domain" description="Glycosyltransferase 2-like" evidence="1">
    <location>
        <begin position="4"/>
        <end position="164"/>
    </location>
</feature>
<evidence type="ECO:0000259" key="1">
    <source>
        <dbReference type="Pfam" id="PF00535"/>
    </source>
</evidence>
<dbReference type="GO" id="GO:0016757">
    <property type="term" value="F:glycosyltransferase activity"/>
    <property type="evidence" value="ECO:0007669"/>
    <property type="project" value="UniProtKB-KW"/>
</dbReference>
<dbReference type="CDD" id="cd04186">
    <property type="entry name" value="GT_2_like_c"/>
    <property type="match status" value="1"/>
</dbReference>
<dbReference type="Proteomes" id="UP001596113">
    <property type="component" value="Unassembled WGS sequence"/>
</dbReference>
<dbReference type="InterPro" id="IPR001173">
    <property type="entry name" value="Glyco_trans_2-like"/>
</dbReference>
<sequence length="461" mass="51552">MLTSILVLTLNNLDQTMRCLHSIRTFTDSPYELIFVDNGSTDGTVTWLAQQPDVKLVANGSNRGFAAACNQAAAMASGDHVLLLNNDTIVSHRWLSVMLQCLHGDNRVGIVGPKSNFVLPMQKIPAPVGSEGEYHLFAQGFNRHNPALWQDIGALSGFCMLLRRSTWLALGGFDEAFGVGGYEDIDLGYRALKAGLFLRLAGDVIVYHEGNRSFDVNAIDIYAVAAANRRLFIRKWRFNPERLILNHDPAFLPDRYASPHPHHAPQAPQLPSGWYGLADNGCVYRIERGRKRPIHSYETFQRFSLSLERVGRCGNAILDGLPDGAPIDAANFPAGYPDVYIARDPGGGLYSVGYGIRNPFRDENAFRTLGLRFEETIPVAYEQIWSLGEGWPIQGNVWEEHELYDYLLYRGPDGGLYYSEGQRLRPIVWEATLARFGWSMDRAIHLPKPLFDRTPIGFPIA</sequence>
<keyword evidence="2" id="KW-0808">Transferase</keyword>
<dbReference type="PANTHER" id="PTHR43179">
    <property type="entry name" value="RHAMNOSYLTRANSFERASE WBBL"/>
    <property type="match status" value="1"/>
</dbReference>
<comment type="caution">
    <text evidence="2">The sequence shown here is derived from an EMBL/GenBank/DDBJ whole genome shotgun (WGS) entry which is preliminary data.</text>
</comment>
<dbReference type="EMBL" id="JBHSMI010000029">
    <property type="protein sequence ID" value="MFC5405483.1"/>
    <property type="molecule type" value="Genomic_DNA"/>
</dbReference>
<keyword evidence="2" id="KW-0328">Glycosyltransferase</keyword>
<evidence type="ECO:0000313" key="3">
    <source>
        <dbReference type="Proteomes" id="UP001596113"/>
    </source>
</evidence>